<keyword evidence="1" id="KW-0378">Hydrolase</keyword>
<name>A0ACC3T689_LIPKO</name>
<protein>
    <submittedName>
        <fullName evidence="1">P-loop containing nucleoside triphosphate hydrolase protein</fullName>
    </submittedName>
</protein>
<evidence type="ECO:0000313" key="2">
    <source>
        <dbReference type="Proteomes" id="UP001433508"/>
    </source>
</evidence>
<proteinExistence type="predicted"/>
<keyword evidence="2" id="KW-1185">Reference proteome</keyword>
<dbReference type="Proteomes" id="UP001433508">
    <property type="component" value="Unassembled WGS sequence"/>
</dbReference>
<dbReference type="EMBL" id="MU971347">
    <property type="protein sequence ID" value="KAK9239289.1"/>
    <property type="molecule type" value="Genomic_DNA"/>
</dbReference>
<gene>
    <name evidence="1" type="ORF">V1525DRAFT_356227</name>
</gene>
<organism evidence="1 2">
    <name type="scientific">Lipomyces kononenkoae</name>
    <name type="common">Yeast</name>
    <dbReference type="NCBI Taxonomy" id="34357"/>
    <lineage>
        <taxon>Eukaryota</taxon>
        <taxon>Fungi</taxon>
        <taxon>Dikarya</taxon>
        <taxon>Ascomycota</taxon>
        <taxon>Saccharomycotina</taxon>
        <taxon>Lipomycetes</taxon>
        <taxon>Lipomycetales</taxon>
        <taxon>Lipomycetaceae</taxon>
        <taxon>Lipomyces</taxon>
    </lineage>
</organism>
<reference evidence="2" key="1">
    <citation type="journal article" date="2024" name="Front. Bioeng. Biotechnol.">
        <title>Genome-scale model development and genomic sequencing of the oleaginous clade Lipomyces.</title>
        <authorList>
            <person name="Czajka J.J."/>
            <person name="Han Y."/>
            <person name="Kim J."/>
            <person name="Mondo S.J."/>
            <person name="Hofstad B.A."/>
            <person name="Robles A."/>
            <person name="Haridas S."/>
            <person name="Riley R."/>
            <person name="LaButti K."/>
            <person name="Pangilinan J."/>
            <person name="Andreopoulos W."/>
            <person name="Lipzen A."/>
            <person name="Yan J."/>
            <person name="Wang M."/>
            <person name="Ng V."/>
            <person name="Grigoriev I.V."/>
            <person name="Spatafora J.W."/>
            <person name="Magnuson J.K."/>
            <person name="Baker S.E."/>
            <person name="Pomraning K.R."/>
        </authorList>
    </citation>
    <scope>NUCLEOTIDE SEQUENCE [LARGE SCALE GENOMIC DNA]</scope>
    <source>
        <strain evidence="2">CBS 7786</strain>
    </source>
</reference>
<evidence type="ECO:0000313" key="1">
    <source>
        <dbReference type="EMBL" id="KAK9239289.1"/>
    </source>
</evidence>
<sequence>MVSKRKRVEAEGDKNIDANLVDTSLSFESLGLDQRLLQAISRQQYVTPTLVQAKAIPLAFEGKDILARAKTGSGKTAAYAIPIIEAIIRAKYNKPNERAIQAIILVPTRELAEQCLKVVNKLTVFCGKLVQGVNIAQNIPDQVQRSLLSECPDIVIGTPYRVLQHIKSSTLPVKSVRHIVVDEADLIMSYGYQEDLENIQKQLPPAVQVFLMSATLTPEVDVIKGLFCRNPAILTLHEGEAEAAADGGTVEQFMVNCSEVDKFLLIYVICKLGLIKGKTIVFVNDVDRCYRVKLFLEQFGMRSCVLNSDFPVNSRLHVLDQFNRNVYNLIIATDEADQIAPEDLVKEEEATTLSTQLSQKRSAKRKLRDREYGVSRGIDFQNVSCVLNFDLPTTSRAYTHRIGRTGRAGNSGMALSFVVPKDQWGKHKASSLDTAKRDEKVMARIQRDQKRNHGGAEIKPYVFDMKQVDAFRYRMDDAFRAVTRTAIREARTKELKQEILASEKLKQHFEENPDELEQLRHDREVHAVRVQHHLKHVPDYLLPEAGRRSLVKDLGFVGIHKTQQNRIRRARAVHKARSNPRRGDPLKTFKVRRNTK</sequence>
<accession>A0ACC3T689</accession>
<comment type="caution">
    <text evidence="1">The sequence shown here is derived from an EMBL/GenBank/DDBJ whole genome shotgun (WGS) entry which is preliminary data.</text>
</comment>